<dbReference type="RefSeq" id="WP_188914034.1">
    <property type="nucleotide sequence ID" value="NZ_BMMF01000008.1"/>
</dbReference>
<sequence>MTDVPLLDTLHVRPCGLAHEGREGRGFCSKAARAGNLACAHTMARYPLRDALEAQSAAGRPGAAAALARWHALDLAIGQADHARSEAEARGDRPAAARAVADHDAAARELDELLTFARAG</sequence>
<reference evidence="1 2" key="1">
    <citation type="journal article" date="2014" name="Int. J. Syst. Evol. Microbiol.">
        <title>Complete genome sequence of Corynebacterium casei LMG S-19264T (=DSM 44701T), isolated from a smear-ripened cheese.</title>
        <authorList>
            <consortium name="US DOE Joint Genome Institute (JGI-PGF)"/>
            <person name="Walter F."/>
            <person name="Albersmeier A."/>
            <person name="Kalinowski J."/>
            <person name="Ruckert C."/>
        </authorList>
    </citation>
    <scope>NUCLEOTIDE SEQUENCE [LARGE SCALE GENOMIC DNA]</scope>
    <source>
        <strain evidence="1 2">CGMCC 1.9161</strain>
    </source>
</reference>
<organism evidence="1 2">
    <name type="scientific">Salinarimonas ramus</name>
    <dbReference type="NCBI Taxonomy" id="690164"/>
    <lineage>
        <taxon>Bacteria</taxon>
        <taxon>Pseudomonadati</taxon>
        <taxon>Pseudomonadota</taxon>
        <taxon>Alphaproteobacteria</taxon>
        <taxon>Hyphomicrobiales</taxon>
        <taxon>Salinarimonadaceae</taxon>
        <taxon>Salinarimonas</taxon>
    </lineage>
</organism>
<keyword evidence="2" id="KW-1185">Reference proteome</keyword>
<name>A0A917V5U2_9HYPH</name>
<evidence type="ECO:0000313" key="2">
    <source>
        <dbReference type="Proteomes" id="UP000600449"/>
    </source>
</evidence>
<dbReference type="AlphaFoldDB" id="A0A917V5U2"/>
<dbReference type="Proteomes" id="UP000600449">
    <property type="component" value="Unassembled WGS sequence"/>
</dbReference>
<protein>
    <submittedName>
        <fullName evidence="1">Uncharacterized protein</fullName>
    </submittedName>
</protein>
<comment type="caution">
    <text evidence="1">The sequence shown here is derived from an EMBL/GenBank/DDBJ whole genome shotgun (WGS) entry which is preliminary data.</text>
</comment>
<gene>
    <name evidence="1" type="ORF">GCM10011322_30030</name>
</gene>
<accession>A0A917V5U2</accession>
<evidence type="ECO:0000313" key="1">
    <source>
        <dbReference type="EMBL" id="GGK40894.1"/>
    </source>
</evidence>
<dbReference type="EMBL" id="BMMF01000008">
    <property type="protein sequence ID" value="GGK40894.1"/>
    <property type="molecule type" value="Genomic_DNA"/>
</dbReference>
<proteinExistence type="predicted"/>